<sequence length="362" mass="39732">MTRNARAALAMAAGMLVVLFAALASGQIGRRDQPAPPWPIPDDEISAMIDRAQVEEPRQHRGLTVFPVVIDGVPNIGDLLTLDEALRKDVLKVSEFNGGNVNKVWMHNRSRQNVLGIGGEAVQGAKQDRMLRDDVLIPPQSKLAVPVYCVERNRWAGKSDEFALAQIAAQPSLRAAARVTESQEQVWAVNEANQKDLSVDSTTRTLADVYASPRVKADMESYLEALGELPNEVPNMCGAVIAVRGEIVCADVFGDPDICRRLWPKLLRSYVADDLGKGRTKRSSADRQRARRFLERARDARRMDREHVGAGRSIALRGEGIRGAALAYAGTVIHLELFPGIVKWHPLPEPPPRGLAPVPDTE</sequence>
<comment type="caution">
    <text evidence="2">The sequence shown here is derived from an EMBL/GenBank/DDBJ whole genome shotgun (WGS) entry which is preliminary data.</text>
</comment>
<dbReference type="InterPro" id="IPR046699">
    <property type="entry name" value="ARPP-1"/>
</dbReference>
<feature type="domain" description="ARG and Rhodanese-Phosphatase-superfamily-associated" evidence="1">
    <location>
        <begin position="53"/>
        <end position="338"/>
    </location>
</feature>
<proteinExistence type="predicted"/>
<name>A0A0S7XHW5_9BACT</name>
<organism evidence="2 3">
    <name type="scientific">candidate division KD3-62 bacterium DG_56</name>
    <dbReference type="NCBI Taxonomy" id="1704032"/>
    <lineage>
        <taxon>Bacteria</taxon>
        <taxon>candidate division KD3-62</taxon>
    </lineage>
</organism>
<evidence type="ECO:0000313" key="3">
    <source>
        <dbReference type="Proteomes" id="UP000052020"/>
    </source>
</evidence>
<evidence type="ECO:0000259" key="1">
    <source>
        <dbReference type="Pfam" id="PF20208"/>
    </source>
</evidence>
<accession>A0A0S7XHW5</accession>
<dbReference type="Pfam" id="PF20208">
    <property type="entry name" value="ARPP-1"/>
    <property type="match status" value="1"/>
</dbReference>
<gene>
    <name evidence="2" type="ORF">AMK68_05485</name>
</gene>
<reference evidence="2 3" key="1">
    <citation type="journal article" date="2015" name="Microbiome">
        <title>Genomic resolution of linkages in carbon, nitrogen, and sulfur cycling among widespread estuary sediment bacteria.</title>
        <authorList>
            <person name="Baker B.J."/>
            <person name="Lazar C.S."/>
            <person name="Teske A.P."/>
            <person name="Dick G.J."/>
        </authorList>
    </citation>
    <scope>NUCLEOTIDE SEQUENCE [LARGE SCALE GENOMIC DNA]</scope>
    <source>
        <strain evidence="2">DG_56</strain>
    </source>
</reference>
<dbReference type="Proteomes" id="UP000052020">
    <property type="component" value="Unassembled WGS sequence"/>
</dbReference>
<dbReference type="EMBL" id="LIZY01000137">
    <property type="protein sequence ID" value="KPJ61956.1"/>
    <property type="molecule type" value="Genomic_DNA"/>
</dbReference>
<evidence type="ECO:0000313" key="2">
    <source>
        <dbReference type="EMBL" id="KPJ61956.1"/>
    </source>
</evidence>
<protein>
    <recommendedName>
        <fullName evidence="1">ARG and Rhodanese-Phosphatase-superfamily-associated domain-containing protein</fullName>
    </recommendedName>
</protein>
<dbReference type="AlphaFoldDB" id="A0A0S7XHW5"/>